<name>A0A8B8N631_9MYRT</name>
<dbReference type="GO" id="GO:0048046">
    <property type="term" value="C:apoplast"/>
    <property type="evidence" value="ECO:0007669"/>
    <property type="project" value="UniProtKB-SubCell"/>
</dbReference>
<dbReference type="GeneID" id="115731364"/>
<keyword evidence="6" id="KW-1185">Reference proteome</keyword>
<keyword evidence="3 4" id="KW-0964">Secreted</keyword>
<keyword evidence="4" id="KW-0052">Apoplast</keyword>
<keyword evidence="5" id="KW-0812">Transmembrane</keyword>
<dbReference type="OrthoDB" id="1864232at2759"/>
<reference evidence="7" key="1">
    <citation type="submission" date="2025-08" db="UniProtKB">
        <authorList>
            <consortium name="RefSeq"/>
        </authorList>
    </citation>
    <scope>IDENTIFICATION</scope>
    <source>
        <tissue evidence="7">Leaf</tissue>
    </source>
</reference>
<comment type="function">
    <text evidence="4">Dirigent proteins impart stereoselectivity on the phenoxy radical-coupling reaction, yielding optically active lignans from two molecules of coniferyl alcohol in the biosynthesis of lignans, flavonolignans, and alkaloids and thus plays a central role in plant secondary metabolism.</text>
</comment>
<sequence>MAHSDIIFFNLFQFFCFFNILITAKSETLFVRKLSPSLKKLTHLSLYLHDILTAQHPTVAIVPQAASTNQSQSSFIAVVVFDDPLTMSPDPSSRLVGRAHGVYVLSLPDLSLTATINLAFTKGEDNRSTLSVLGQSRNLARLRELTVVGGTGVFQLVRGYIQVSTYSYDAKTKNAVLKYDVYLQHY</sequence>
<dbReference type="GO" id="GO:0009699">
    <property type="term" value="P:phenylpropanoid biosynthetic process"/>
    <property type="evidence" value="ECO:0007669"/>
    <property type="project" value="UniProtKB-ARBA"/>
</dbReference>
<proteinExistence type="inferred from homology"/>
<dbReference type="Pfam" id="PF03018">
    <property type="entry name" value="Dirigent"/>
    <property type="match status" value="1"/>
</dbReference>
<evidence type="ECO:0000256" key="2">
    <source>
        <dbReference type="ARBA" id="ARBA00011738"/>
    </source>
</evidence>
<keyword evidence="5" id="KW-0472">Membrane</keyword>
<dbReference type="InterPro" id="IPR004265">
    <property type="entry name" value="Dirigent"/>
</dbReference>
<dbReference type="RefSeq" id="XP_030517882.1">
    <property type="nucleotide sequence ID" value="XM_030662022.1"/>
</dbReference>
<accession>A0A8B8N631</accession>
<dbReference type="AlphaFoldDB" id="A0A8B8N631"/>
<dbReference type="PANTHER" id="PTHR21495">
    <property type="entry name" value="NUCLEOPORIN-RELATED"/>
    <property type="match status" value="1"/>
</dbReference>
<organism evidence="6 7">
    <name type="scientific">Rhodamnia argentea</name>
    <dbReference type="NCBI Taxonomy" id="178133"/>
    <lineage>
        <taxon>Eukaryota</taxon>
        <taxon>Viridiplantae</taxon>
        <taxon>Streptophyta</taxon>
        <taxon>Embryophyta</taxon>
        <taxon>Tracheophyta</taxon>
        <taxon>Spermatophyta</taxon>
        <taxon>Magnoliopsida</taxon>
        <taxon>eudicotyledons</taxon>
        <taxon>Gunneridae</taxon>
        <taxon>Pentapetalae</taxon>
        <taxon>rosids</taxon>
        <taxon>malvids</taxon>
        <taxon>Myrtales</taxon>
        <taxon>Myrtaceae</taxon>
        <taxon>Myrtoideae</taxon>
        <taxon>Myrteae</taxon>
        <taxon>Australasian group</taxon>
        <taxon>Rhodamnia</taxon>
    </lineage>
</organism>
<comment type="similarity">
    <text evidence="1 4">Belongs to the plant dirigent protein family.</text>
</comment>
<evidence type="ECO:0000313" key="7">
    <source>
        <dbReference type="RefSeq" id="XP_030517882.1"/>
    </source>
</evidence>
<comment type="subunit">
    <text evidence="2 4">Homodimer.</text>
</comment>
<dbReference type="InterPro" id="IPR044859">
    <property type="entry name" value="Allene_oxi_cyc_Dirigent"/>
</dbReference>
<dbReference type="Proteomes" id="UP000827889">
    <property type="component" value="Chromosome 10"/>
</dbReference>
<comment type="subcellular location">
    <subcellularLocation>
        <location evidence="4">Secreted</location>
        <location evidence="4">Extracellular space</location>
        <location evidence="4">Apoplast</location>
    </subcellularLocation>
</comment>
<dbReference type="KEGG" id="rarg:115731364"/>
<protein>
    <recommendedName>
        <fullName evidence="4">Dirigent protein</fullName>
    </recommendedName>
</protein>
<evidence type="ECO:0000256" key="4">
    <source>
        <dbReference type="RuleBase" id="RU363099"/>
    </source>
</evidence>
<keyword evidence="5" id="KW-1133">Transmembrane helix</keyword>
<dbReference type="Gene3D" id="2.40.480.10">
    <property type="entry name" value="Allene oxide cyclase-like"/>
    <property type="match status" value="1"/>
</dbReference>
<evidence type="ECO:0000256" key="5">
    <source>
        <dbReference type="SAM" id="Phobius"/>
    </source>
</evidence>
<evidence type="ECO:0000256" key="1">
    <source>
        <dbReference type="ARBA" id="ARBA00010746"/>
    </source>
</evidence>
<gene>
    <name evidence="7" type="primary">LOC115731364</name>
</gene>
<evidence type="ECO:0000256" key="3">
    <source>
        <dbReference type="ARBA" id="ARBA00022525"/>
    </source>
</evidence>
<feature type="transmembrane region" description="Helical" evidence="5">
    <location>
        <begin position="6"/>
        <end position="24"/>
    </location>
</feature>
<evidence type="ECO:0000313" key="6">
    <source>
        <dbReference type="Proteomes" id="UP000827889"/>
    </source>
</evidence>